<accession>A0A1F5ETI9</accession>
<evidence type="ECO:0000256" key="1">
    <source>
        <dbReference type="SAM" id="SignalP"/>
    </source>
</evidence>
<feature type="signal peptide" evidence="1">
    <location>
        <begin position="1"/>
        <end position="23"/>
    </location>
</feature>
<comment type="caution">
    <text evidence="2">The sequence shown here is derived from an EMBL/GenBank/DDBJ whole genome shotgun (WGS) entry which is preliminary data.</text>
</comment>
<evidence type="ECO:0008006" key="4">
    <source>
        <dbReference type="Google" id="ProtNLM"/>
    </source>
</evidence>
<feature type="chain" id="PRO_5009518366" description="DUF5666 domain-containing protein" evidence="1">
    <location>
        <begin position="24"/>
        <end position="216"/>
    </location>
</feature>
<dbReference type="Proteomes" id="UP000177390">
    <property type="component" value="Unassembled WGS sequence"/>
</dbReference>
<evidence type="ECO:0000313" key="2">
    <source>
        <dbReference type="EMBL" id="OGD70719.1"/>
    </source>
</evidence>
<evidence type="ECO:0000313" key="3">
    <source>
        <dbReference type="Proteomes" id="UP000177390"/>
    </source>
</evidence>
<reference evidence="2 3" key="1">
    <citation type="journal article" date="2016" name="Nat. Commun.">
        <title>Thousands of microbial genomes shed light on interconnected biogeochemical processes in an aquifer system.</title>
        <authorList>
            <person name="Anantharaman K."/>
            <person name="Brown C.T."/>
            <person name="Hug L.A."/>
            <person name="Sharon I."/>
            <person name="Castelle C.J."/>
            <person name="Probst A.J."/>
            <person name="Thomas B.C."/>
            <person name="Singh A."/>
            <person name="Wilkins M.J."/>
            <person name="Karaoz U."/>
            <person name="Brodie E.L."/>
            <person name="Williams K.H."/>
            <person name="Hubbard S.S."/>
            <person name="Banfield J.F."/>
        </authorList>
    </citation>
    <scope>NUCLEOTIDE SEQUENCE [LARGE SCALE GENOMIC DNA]</scope>
</reference>
<sequence length="216" mass="23349">MKKLATLLLTTYILVLSAHPIFAVDSLDTPVGSASAIKEDINKRIKEAIDKNLKNTQAVLSESSDQIVGYVGIVSDIKQGVFNLNTDTIALQVSLGSATQIIKDNQPLKTELISLKDKAIVIGNLSSPDILTAKRIVIIKEIAPKSEKKVVLSTIVKVDLKKKTITLKIDDKALEMTMGKLIKFDLATLKLTQKIFGIIVIDTASGGTTLIQGKII</sequence>
<keyword evidence="1" id="KW-0732">Signal</keyword>
<organism evidence="2 3">
    <name type="scientific">Candidatus Collierbacteria bacterium RIFCSPHIGHO2_02_FULL_49_10</name>
    <dbReference type="NCBI Taxonomy" id="1817723"/>
    <lineage>
        <taxon>Bacteria</taxon>
        <taxon>Candidatus Collieribacteriota</taxon>
    </lineage>
</organism>
<dbReference type="AlphaFoldDB" id="A0A1F5ETI9"/>
<protein>
    <recommendedName>
        <fullName evidence="4">DUF5666 domain-containing protein</fullName>
    </recommendedName>
</protein>
<dbReference type="EMBL" id="MFAH01000046">
    <property type="protein sequence ID" value="OGD70719.1"/>
    <property type="molecule type" value="Genomic_DNA"/>
</dbReference>
<name>A0A1F5ETI9_9BACT</name>
<proteinExistence type="predicted"/>
<gene>
    <name evidence="2" type="ORF">A3D09_00940</name>
</gene>